<dbReference type="AlphaFoldDB" id="A0A0D7A5D1"/>
<organism evidence="2 3">
    <name type="scientific">Fistulina hepatica ATCC 64428</name>
    <dbReference type="NCBI Taxonomy" id="1128425"/>
    <lineage>
        <taxon>Eukaryota</taxon>
        <taxon>Fungi</taxon>
        <taxon>Dikarya</taxon>
        <taxon>Basidiomycota</taxon>
        <taxon>Agaricomycotina</taxon>
        <taxon>Agaricomycetes</taxon>
        <taxon>Agaricomycetidae</taxon>
        <taxon>Agaricales</taxon>
        <taxon>Fistulinaceae</taxon>
        <taxon>Fistulina</taxon>
    </lineage>
</organism>
<dbReference type="InterPro" id="IPR032640">
    <property type="entry name" value="AMPK1_CBM"/>
</dbReference>
<reference evidence="2 3" key="1">
    <citation type="journal article" date="2015" name="Fungal Genet. Biol.">
        <title>Evolution of novel wood decay mechanisms in Agaricales revealed by the genome sequences of Fistulina hepatica and Cylindrobasidium torrendii.</title>
        <authorList>
            <person name="Floudas D."/>
            <person name="Held B.W."/>
            <person name="Riley R."/>
            <person name="Nagy L.G."/>
            <person name="Koehler G."/>
            <person name="Ransdell A.S."/>
            <person name="Younus H."/>
            <person name="Chow J."/>
            <person name="Chiniquy J."/>
            <person name="Lipzen A."/>
            <person name="Tritt A."/>
            <person name="Sun H."/>
            <person name="Haridas S."/>
            <person name="LaButti K."/>
            <person name="Ohm R.A."/>
            <person name="Kues U."/>
            <person name="Blanchette R.A."/>
            <person name="Grigoriev I.V."/>
            <person name="Minto R.E."/>
            <person name="Hibbett D.S."/>
        </authorList>
    </citation>
    <scope>NUCLEOTIDE SEQUENCE [LARGE SCALE GENOMIC DNA]</scope>
    <source>
        <strain evidence="2 3">ATCC 64428</strain>
    </source>
</reference>
<protein>
    <submittedName>
        <fullName evidence="2">Carbohydrate-binding module family 48 protein</fullName>
    </submittedName>
</protein>
<dbReference type="InterPro" id="IPR013783">
    <property type="entry name" value="Ig-like_fold"/>
</dbReference>
<dbReference type="PANTHER" id="PTHR10343">
    <property type="entry name" value="5'-AMP-ACTIVATED PROTEIN KINASE , BETA SUBUNIT"/>
    <property type="match status" value="1"/>
</dbReference>
<feature type="non-terminal residue" evidence="2">
    <location>
        <position position="81"/>
    </location>
</feature>
<dbReference type="Proteomes" id="UP000054144">
    <property type="component" value="Unassembled WGS sequence"/>
</dbReference>
<dbReference type="CDD" id="cd02859">
    <property type="entry name" value="E_set_AMPKbeta_like_N"/>
    <property type="match status" value="1"/>
</dbReference>
<dbReference type="Pfam" id="PF16561">
    <property type="entry name" value="AMPK1_CBM"/>
    <property type="match status" value="1"/>
</dbReference>
<dbReference type="InterPro" id="IPR014756">
    <property type="entry name" value="Ig_E-set"/>
</dbReference>
<dbReference type="GO" id="GO:0005737">
    <property type="term" value="C:cytoplasm"/>
    <property type="evidence" value="ECO:0007669"/>
    <property type="project" value="TreeGrafter"/>
</dbReference>
<feature type="non-terminal residue" evidence="2">
    <location>
        <position position="1"/>
    </location>
</feature>
<accession>A0A0D7A5D1</accession>
<evidence type="ECO:0000313" key="2">
    <source>
        <dbReference type="EMBL" id="KIY45915.1"/>
    </source>
</evidence>
<dbReference type="InterPro" id="IPR050827">
    <property type="entry name" value="CRP1_MDG1_kinase"/>
</dbReference>
<dbReference type="OrthoDB" id="5873279at2759"/>
<keyword evidence="3" id="KW-1185">Reference proteome</keyword>
<dbReference type="EMBL" id="KN882045">
    <property type="protein sequence ID" value="KIY45915.1"/>
    <property type="molecule type" value="Genomic_DNA"/>
</dbReference>
<sequence>FSRPHSEPNEVIVTGSFDQWTSSLRLVRTDRGFKGKTQAPWGQKITYKFVVDGQWLTSPDQPTEYDNMGNLNNVYFAPDKP</sequence>
<dbReference type="GO" id="GO:0005634">
    <property type="term" value="C:nucleus"/>
    <property type="evidence" value="ECO:0007669"/>
    <property type="project" value="TreeGrafter"/>
</dbReference>
<name>A0A0D7A5D1_9AGAR</name>
<gene>
    <name evidence="2" type="ORF">FISHEDRAFT_9148</name>
</gene>
<dbReference type="GO" id="GO:0031588">
    <property type="term" value="C:nucleotide-activated protein kinase complex"/>
    <property type="evidence" value="ECO:0007669"/>
    <property type="project" value="TreeGrafter"/>
</dbReference>
<dbReference type="GO" id="GO:0019901">
    <property type="term" value="F:protein kinase binding"/>
    <property type="evidence" value="ECO:0007669"/>
    <property type="project" value="TreeGrafter"/>
</dbReference>
<evidence type="ECO:0000313" key="3">
    <source>
        <dbReference type="Proteomes" id="UP000054144"/>
    </source>
</evidence>
<proteinExistence type="predicted"/>
<dbReference type="PANTHER" id="PTHR10343:SF94">
    <property type="entry name" value="MDG1P"/>
    <property type="match status" value="1"/>
</dbReference>
<dbReference type="GO" id="GO:0007165">
    <property type="term" value="P:signal transduction"/>
    <property type="evidence" value="ECO:0007669"/>
    <property type="project" value="TreeGrafter"/>
</dbReference>
<evidence type="ECO:0000259" key="1">
    <source>
        <dbReference type="Pfam" id="PF16561"/>
    </source>
</evidence>
<dbReference type="Gene3D" id="2.60.40.10">
    <property type="entry name" value="Immunoglobulins"/>
    <property type="match status" value="1"/>
</dbReference>
<dbReference type="SUPFAM" id="SSF81296">
    <property type="entry name" value="E set domains"/>
    <property type="match status" value="1"/>
</dbReference>
<feature type="domain" description="AMP-activated protein kinase glycogen-binding" evidence="1">
    <location>
        <begin position="8"/>
        <end position="75"/>
    </location>
</feature>